<gene>
    <name evidence="2" type="primary">Vigan.04G231600</name>
    <name evidence="2" type="ORF">VIGAN_04231600</name>
</gene>
<reference evidence="2 3" key="1">
    <citation type="journal article" date="2015" name="Sci. Rep.">
        <title>The power of single molecule real-time sequencing technology in the de novo assembly of a eukaryotic genome.</title>
        <authorList>
            <person name="Sakai H."/>
            <person name="Naito K."/>
            <person name="Ogiso-Tanaka E."/>
            <person name="Takahashi Y."/>
            <person name="Iseki K."/>
            <person name="Muto C."/>
            <person name="Satou K."/>
            <person name="Teruya K."/>
            <person name="Shiroma A."/>
            <person name="Shimoji M."/>
            <person name="Hirano T."/>
            <person name="Itoh T."/>
            <person name="Kaga A."/>
            <person name="Tomooka N."/>
        </authorList>
    </citation>
    <scope>NUCLEOTIDE SEQUENCE [LARGE SCALE GENOMIC DNA]</scope>
    <source>
        <strain evidence="3">cv. Shumari</strain>
    </source>
</reference>
<accession>A0A0S3RW83</accession>
<proteinExistence type="predicted"/>
<organism evidence="2 3">
    <name type="scientific">Vigna angularis var. angularis</name>
    <dbReference type="NCBI Taxonomy" id="157739"/>
    <lineage>
        <taxon>Eukaryota</taxon>
        <taxon>Viridiplantae</taxon>
        <taxon>Streptophyta</taxon>
        <taxon>Embryophyta</taxon>
        <taxon>Tracheophyta</taxon>
        <taxon>Spermatophyta</taxon>
        <taxon>Magnoliopsida</taxon>
        <taxon>eudicotyledons</taxon>
        <taxon>Gunneridae</taxon>
        <taxon>Pentapetalae</taxon>
        <taxon>rosids</taxon>
        <taxon>fabids</taxon>
        <taxon>Fabales</taxon>
        <taxon>Fabaceae</taxon>
        <taxon>Papilionoideae</taxon>
        <taxon>50 kb inversion clade</taxon>
        <taxon>NPAAA clade</taxon>
        <taxon>indigoferoid/millettioid clade</taxon>
        <taxon>Phaseoleae</taxon>
        <taxon>Vigna</taxon>
    </lineage>
</organism>
<dbReference type="EMBL" id="AP015037">
    <property type="protein sequence ID" value="BAT84852.1"/>
    <property type="molecule type" value="Genomic_DNA"/>
</dbReference>
<dbReference type="AlphaFoldDB" id="A0A0S3RW83"/>
<dbReference type="Proteomes" id="UP000291084">
    <property type="component" value="Chromosome 4"/>
</dbReference>
<keyword evidence="3" id="KW-1185">Reference proteome</keyword>
<evidence type="ECO:0000313" key="3">
    <source>
        <dbReference type="Proteomes" id="UP000291084"/>
    </source>
</evidence>
<sequence length="66" mass="6918">MVGESGGGNTSPARMGPENGAPAASESERVKERDVSESGKAANYVEKLCPIWSENGLTNVYGFVDL</sequence>
<protein>
    <submittedName>
        <fullName evidence="2">Uncharacterized protein</fullName>
    </submittedName>
</protein>
<evidence type="ECO:0000256" key="1">
    <source>
        <dbReference type="SAM" id="MobiDB-lite"/>
    </source>
</evidence>
<feature type="region of interest" description="Disordered" evidence="1">
    <location>
        <begin position="1"/>
        <end position="39"/>
    </location>
</feature>
<name>A0A0S3RW83_PHAAN</name>
<evidence type="ECO:0000313" key="2">
    <source>
        <dbReference type="EMBL" id="BAT84852.1"/>
    </source>
</evidence>
<feature type="compositionally biased region" description="Basic and acidic residues" evidence="1">
    <location>
        <begin position="26"/>
        <end position="37"/>
    </location>
</feature>